<keyword evidence="3" id="KW-1185">Reference proteome</keyword>
<name>A0ABT9TQT9_PAENI</name>
<feature type="transmembrane region" description="Helical" evidence="1">
    <location>
        <begin position="131"/>
        <end position="148"/>
    </location>
</feature>
<gene>
    <name evidence="2" type="ORF">J2T10_002907</name>
</gene>
<keyword evidence="1" id="KW-1133">Transmembrane helix</keyword>
<organism evidence="2 3">
    <name type="scientific">Paenarthrobacter nicotinovorans</name>
    <name type="common">Arthrobacter nicotinovorans</name>
    <dbReference type="NCBI Taxonomy" id="29320"/>
    <lineage>
        <taxon>Bacteria</taxon>
        <taxon>Bacillati</taxon>
        <taxon>Actinomycetota</taxon>
        <taxon>Actinomycetes</taxon>
        <taxon>Micrococcales</taxon>
        <taxon>Micrococcaceae</taxon>
        <taxon>Paenarthrobacter</taxon>
    </lineage>
</organism>
<evidence type="ECO:0000313" key="2">
    <source>
        <dbReference type="EMBL" id="MDQ0103243.1"/>
    </source>
</evidence>
<keyword evidence="1" id="KW-0812">Transmembrane</keyword>
<accession>A0ABT9TQT9</accession>
<feature type="transmembrane region" description="Helical" evidence="1">
    <location>
        <begin position="52"/>
        <end position="71"/>
    </location>
</feature>
<reference evidence="2 3" key="1">
    <citation type="submission" date="2023-07" db="EMBL/GenBank/DDBJ databases">
        <title>Sorghum-associated microbial communities from plants grown in Nebraska, USA.</title>
        <authorList>
            <person name="Schachtman D."/>
        </authorList>
    </citation>
    <scope>NUCLEOTIDE SEQUENCE [LARGE SCALE GENOMIC DNA]</scope>
    <source>
        <strain evidence="2 3">CC523</strain>
    </source>
</reference>
<sequence length="382" mass="41293">MNRFLPDVHVATAGPLFLSRGILVSISLTLWIFSAMTQMVSFDGSSLDRSRFAAVALDLIGCCAAFLASAPATPRRHLPYVRLAWLATSIISGVMTAQVVTLGSGYLALAFNVMLGSALVFLVCMRWDLMGFMLLSAANSVLSSFYYATTPRFGSGEGLLIFFITLIPGLLGALFVVGIRSRMEEQLARHSAQAMTALTRQADTRSSAHTEELSATHHQIQELFARAARSESHPLTPGLAEEAQWLASRLRAQLMVAQGSDWLSESLVLAGLDSTATVTAQPDLLQRIPQAQRPALLAVTMLLLKPVPDGPRQGSSLPGRVHVYVEPHVNDHLLITWRVTGLNPNRCTPALWSEVEALGSPRVHTDPGGASIIVPIKAPKPW</sequence>
<proteinExistence type="predicted"/>
<dbReference type="RefSeq" id="WP_064723363.1">
    <property type="nucleotide sequence ID" value="NZ_BDDW01000016.1"/>
</dbReference>
<feature type="transmembrane region" description="Helical" evidence="1">
    <location>
        <begin position="160"/>
        <end position="179"/>
    </location>
</feature>
<feature type="transmembrane region" description="Helical" evidence="1">
    <location>
        <begin position="106"/>
        <end position="124"/>
    </location>
</feature>
<evidence type="ECO:0000313" key="3">
    <source>
        <dbReference type="Proteomes" id="UP001244563"/>
    </source>
</evidence>
<feature type="transmembrane region" description="Helical" evidence="1">
    <location>
        <begin position="21"/>
        <end position="40"/>
    </location>
</feature>
<evidence type="ECO:0000256" key="1">
    <source>
        <dbReference type="SAM" id="Phobius"/>
    </source>
</evidence>
<comment type="caution">
    <text evidence="2">The sequence shown here is derived from an EMBL/GenBank/DDBJ whole genome shotgun (WGS) entry which is preliminary data.</text>
</comment>
<evidence type="ECO:0008006" key="4">
    <source>
        <dbReference type="Google" id="ProtNLM"/>
    </source>
</evidence>
<protein>
    <recommendedName>
        <fullName evidence="4">Signal transduction histidine kinase</fullName>
    </recommendedName>
</protein>
<dbReference type="Proteomes" id="UP001244563">
    <property type="component" value="Unassembled WGS sequence"/>
</dbReference>
<feature type="transmembrane region" description="Helical" evidence="1">
    <location>
        <begin position="83"/>
        <end position="100"/>
    </location>
</feature>
<dbReference type="EMBL" id="JAUSSW010000008">
    <property type="protein sequence ID" value="MDQ0103243.1"/>
    <property type="molecule type" value="Genomic_DNA"/>
</dbReference>
<keyword evidence="1" id="KW-0472">Membrane</keyword>